<evidence type="ECO:0000313" key="1">
    <source>
        <dbReference type="EMBL" id="QEG13306.1"/>
    </source>
</evidence>
<proteinExistence type="predicted"/>
<reference evidence="1 2" key="1">
    <citation type="submission" date="2019-04" db="EMBL/GenBank/DDBJ databases">
        <authorList>
            <person name="Anderson K.J."/>
            <person name="Thurgood T.L."/>
            <person name="Sharma R."/>
            <person name="Arens D.K."/>
            <person name="Kruger J.L."/>
            <person name="Thompson D.W."/>
            <person name="Casjens S."/>
            <person name="Grose J.H."/>
        </authorList>
    </citation>
    <scope>NUCLEOTIDE SEQUENCE [LARGE SCALE GENOMIC DNA]</scope>
</reference>
<accession>A0A5B9NL99</accession>
<name>A0A5B9NL99_9CAUD</name>
<dbReference type="Proteomes" id="UP000325316">
    <property type="component" value="Segment"/>
</dbReference>
<dbReference type="EMBL" id="MN013084">
    <property type="protein sequence ID" value="QEG13306.1"/>
    <property type="molecule type" value="Genomic_DNA"/>
</dbReference>
<gene>
    <name evidence="1" type="ORF">KAALPHA_288</name>
</gene>
<sequence length="86" mass="10083">MEIEMFYVLSEDYSYDGSKNIWAGNNLVQLFDKACTPKCMHLVEDECYDMVVEVFSLEGKMVKHVYLEAKHMKSFDAFKKLLKVDD</sequence>
<evidence type="ECO:0000313" key="2">
    <source>
        <dbReference type="Proteomes" id="UP000325316"/>
    </source>
</evidence>
<organism evidence="1 2">
    <name type="scientific">Klebsiella phage vB_KaeM_KaAlpha</name>
    <dbReference type="NCBI Taxonomy" id="2591367"/>
    <lineage>
        <taxon>Viruses</taxon>
        <taxon>Duplodnaviria</taxon>
        <taxon>Heunggongvirae</taxon>
        <taxon>Uroviricota</taxon>
        <taxon>Caudoviricetes</taxon>
        <taxon>Pantevenvirales</taxon>
        <taxon>Straboviridae</taxon>
        <taxon>Tevenvirinae</taxon>
        <taxon>Karamvirus</taxon>
        <taxon>Karamvirus pg7</taxon>
    </lineage>
</organism>
<protein>
    <submittedName>
        <fullName evidence="1">Uncharacterized protein</fullName>
    </submittedName>
</protein>